<dbReference type="OrthoDB" id="593981at2"/>
<accession>A0A4Q7MUM8</accession>
<gene>
    <name evidence="1" type="ORF">EV199_3577</name>
</gene>
<dbReference type="EMBL" id="SGXA01000002">
    <property type="protein sequence ID" value="RZS71669.1"/>
    <property type="molecule type" value="Genomic_DNA"/>
</dbReference>
<name>A0A4Q7MUM8_9BACT</name>
<dbReference type="Proteomes" id="UP000293874">
    <property type="component" value="Unassembled WGS sequence"/>
</dbReference>
<dbReference type="InterPro" id="IPR019238">
    <property type="entry name" value="AbiEi_2"/>
</dbReference>
<evidence type="ECO:0000313" key="2">
    <source>
        <dbReference type="Proteomes" id="UP000293874"/>
    </source>
</evidence>
<sequence length="335" mass="38390">MNKESEIIEQAINILRDRTGIKVTWQTYGKAENRVYGIVFQERVMQFIVEYKKYLTAYQVDQIIRAKDFRFSLLVVAEQIAAPARELLRKKGVAYLEANGNIFINTSQAIIFLDGNKPIRETKPVTNRAFTKTGLKAVFHLLNNPDAIAGTYRQLAQETGIALGNIKYIIDGLAEAGYILPLSKRKVTLKNKRELLERWVAGYRETLKPDLFKGAFRIQVDENRDNWQDINLKDLNMEWSGEPAGELMTNYLQARVWTLYTPGLNDQQANAIGLVPDRKGDVLVYNKFWSEKNNNNTTAPPLLVYADLLITDDPRCIQTANLIYDHHIKHQIESN</sequence>
<comment type="caution">
    <text evidence="1">The sequence shown here is derived from an EMBL/GenBank/DDBJ whole genome shotgun (WGS) entry which is preliminary data.</text>
</comment>
<proteinExistence type="predicted"/>
<dbReference type="AlphaFoldDB" id="A0A4Q7MUM8"/>
<keyword evidence="2" id="KW-1185">Reference proteome</keyword>
<dbReference type="Pfam" id="PF09952">
    <property type="entry name" value="AbiEi_2"/>
    <property type="match status" value="1"/>
</dbReference>
<dbReference type="RefSeq" id="WP_130542146.1">
    <property type="nucleotide sequence ID" value="NZ_CP042431.1"/>
</dbReference>
<reference evidence="1 2" key="1">
    <citation type="submission" date="2019-02" db="EMBL/GenBank/DDBJ databases">
        <title>Genomic Encyclopedia of Type Strains, Phase IV (KMG-IV): sequencing the most valuable type-strain genomes for metagenomic binning, comparative biology and taxonomic classification.</title>
        <authorList>
            <person name="Goeker M."/>
        </authorList>
    </citation>
    <scope>NUCLEOTIDE SEQUENCE [LARGE SCALE GENOMIC DNA]</scope>
    <source>
        <strain evidence="1 2">DSM 18116</strain>
    </source>
</reference>
<organism evidence="1 2">
    <name type="scientific">Pseudobacter ginsenosidimutans</name>
    <dbReference type="NCBI Taxonomy" id="661488"/>
    <lineage>
        <taxon>Bacteria</taxon>
        <taxon>Pseudomonadati</taxon>
        <taxon>Bacteroidota</taxon>
        <taxon>Chitinophagia</taxon>
        <taxon>Chitinophagales</taxon>
        <taxon>Chitinophagaceae</taxon>
        <taxon>Pseudobacter</taxon>
    </lineage>
</organism>
<protein>
    <submittedName>
        <fullName evidence="1">Uncharacterized protein</fullName>
    </submittedName>
</protein>
<evidence type="ECO:0000313" key="1">
    <source>
        <dbReference type="EMBL" id="RZS71669.1"/>
    </source>
</evidence>